<organism evidence="4 5">
    <name type="scientific">Egicoccus halophilus</name>
    <dbReference type="NCBI Taxonomy" id="1670830"/>
    <lineage>
        <taxon>Bacteria</taxon>
        <taxon>Bacillati</taxon>
        <taxon>Actinomycetota</taxon>
        <taxon>Nitriliruptoria</taxon>
        <taxon>Egicoccales</taxon>
        <taxon>Egicoccaceae</taxon>
        <taxon>Egicoccus</taxon>
    </lineage>
</organism>
<dbReference type="SUPFAM" id="SSF51735">
    <property type="entry name" value="NAD(P)-binding Rossmann-fold domains"/>
    <property type="match status" value="1"/>
</dbReference>
<reference evidence="4" key="1">
    <citation type="journal article" date="2014" name="Int. J. Syst. Evol. Microbiol.">
        <title>Complete genome sequence of Corynebacterium casei LMG S-19264T (=DSM 44701T), isolated from a smear-ripened cheese.</title>
        <authorList>
            <consortium name="US DOE Joint Genome Institute (JGI-PGF)"/>
            <person name="Walter F."/>
            <person name="Albersmeier A."/>
            <person name="Kalinowski J."/>
            <person name="Ruckert C."/>
        </authorList>
    </citation>
    <scope>NUCLEOTIDE SEQUENCE</scope>
    <source>
        <strain evidence="4">CGMCC 1.14988</strain>
    </source>
</reference>
<protein>
    <submittedName>
        <fullName evidence="4">Short-chain dehydrogenase</fullName>
    </submittedName>
</protein>
<dbReference type="InterPro" id="IPR002347">
    <property type="entry name" value="SDR_fam"/>
</dbReference>
<evidence type="ECO:0000256" key="2">
    <source>
        <dbReference type="ARBA" id="ARBA00023002"/>
    </source>
</evidence>
<dbReference type="PANTHER" id="PTHR43639">
    <property type="entry name" value="OXIDOREDUCTASE, SHORT-CHAIN DEHYDROGENASE/REDUCTASE FAMILY (AFU_ORTHOLOGUE AFUA_5G02870)"/>
    <property type="match status" value="1"/>
</dbReference>
<dbReference type="Gene3D" id="3.40.50.720">
    <property type="entry name" value="NAD(P)-binding Rossmann-like Domain"/>
    <property type="match status" value="1"/>
</dbReference>
<dbReference type="CDD" id="cd05233">
    <property type="entry name" value="SDR_c"/>
    <property type="match status" value="1"/>
</dbReference>
<dbReference type="GO" id="GO:0016491">
    <property type="term" value="F:oxidoreductase activity"/>
    <property type="evidence" value="ECO:0007669"/>
    <property type="project" value="UniProtKB-KW"/>
</dbReference>
<feature type="domain" description="Ketoreductase" evidence="3">
    <location>
        <begin position="24"/>
        <end position="203"/>
    </location>
</feature>
<dbReference type="PRINTS" id="PR00081">
    <property type="entry name" value="GDHRDH"/>
</dbReference>
<dbReference type="SMART" id="SM00822">
    <property type="entry name" value="PKS_KR"/>
    <property type="match status" value="1"/>
</dbReference>
<dbReference type="RefSeq" id="WP_130648100.1">
    <property type="nucleotide sequence ID" value="NZ_BMHA01000001.1"/>
</dbReference>
<sequence>MSRTDDALEIDWHRVVLPGLGAESTVLVAGAGGAIGRRVAFALGALGGNVVLMGRTEPGLEETADLIAAPDRVAIVAGDIAAEADGRRAVEAAVARFGGLTGVVNAAAVSDAGLPFGSIDRAAIDQVMGPNLFGAIFLSQAAFPALRESGGGSIVHVGSVEAYRAQPGKLLYGTSKAALLRVASQLAIEGGPDGIRVNCVSAGQTPTPLIAHDATPGSPRLRPASNAASLGAESIPIGRRGVLDDYVGVTFFLLSDLAAYVTGKDVPAEGGVLNRRLR</sequence>
<dbReference type="PROSITE" id="PS00061">
    <property type="entry name" value="ADH_SHORT"/>
    <property type="match status" value="1"/>
</dbReference>
<name>A0A8J3A4M3_9ACTN</name>
<dbReference type="OrthoDB" id="3542748at2"/>
<dbReference type="InterPro" id="IPR057326">
    <property type="entry name" value="KR_dom"/>
</dbReference>
<keyword evidence="5" id="KW-1185">Reference proteome</keyword>
<reference evidence="4" key="2">
    <citation type="submission" date="2020-09" db="EMBL/GenBank/DDBJ databases">
        <authorList>
            <person name="Sun Q."/>
            <person name="Zhou Y."/>
        </authorList>
    </citation>
    <scope>NUCLEOTIDE SEQUENCE</scope>
    <source>
        <strain evidence="4">CGMCC 1.14988</strain>
    </source>
</reference>
<evidence type="ECO:0000313" key="5">
    <source>
        <dbReference type="Proteomes" id="UP000650511"/>
    </source>
</evidence>
<comment type="similarity">
    <text evidence="1">Belongs to the short-chain dehydrogenases/reductases (SDR) family.</text>
</comment>
<comment type="caution">
    <text evidence="4">The sequence shown here is derived from an EMBL/GenBank/DDBJ whole genome shotgun (WGS) entry which is preliminary data.</text>
</comment>
<dbReference type="Proteomes" id="UP000650511">
    <property type="component" value="Unassembled WGS sequence"/>
</dbReference>
<evidence type="ECO:0000313" key="4">
    <source>
        <dbReference type="EMBL" id="GGI02439.1"/>
    </source>
</evidence>
<evidence type="ECO:0000256" key="1">
    <source>
        <dbReference type="ARBA" id="ARBA00006484"/>
    </source>
</evidence>
<dbReference type="InterPro" id="IPR020904">
    <property type="entry name" value="Sc_DH/Rdtase_CS"/>
</dbReference>
<dbReference type="InterPro" id="IPR036291">
    <property type="entry name" value="NAD(P)-bd_dom_sf"/>
</dbReference>
<keyword evidence="2" id="KW-0560">Oxidoreductase</keyword>
<dbReference type="PANTHER" id="PTHR43639:SF1">
    <property type="entry name" value="SHORT-CHAIN DEHYDROGENASE_REDUCTASE FAMILY PROTEIN"/>
    <property type="match status" value="1"/>
</dbReference>
<gene>
    <name evidence="4" type="ORF">GCM10011354_00360</name>
</gene>
<proteinExistence type="inferred from homology"/>
<dbReference type="AlphaFoldDB" id="A0A8J3A4M3"/>
<evidence type="ECO:0000259" key="3">
    <source>
        <dbReference type="SMART" id="SM00822"/>
    </source>
</evidence>
<dbReference type="Pfam" id="PF13561">
    <property type="entry name" value="adh_short_C2"/>
    <property type="match status" value="1"/>
</dbReference>
<dbReference type="EMBL" id="BMHA01000001">
    <property type="protein sequence ID" value="GGI02439.1"/>
    <property type="molecule type" value="Genomic_DNA"/>
</dbReference>
<accession>A0A8J3A4M3</accession>